<dbReference type="Proteomes" id="UP000280307">
    <property type="component" value="Unassembled WGS sequence"/>
</dbReference>
<dbReference type="InterPro" id="IPR011006">
    <property type="entry name" value="CheY-like_superfamily"/>
</dbReference>
<dbReference type="EMBL" id="RSAS01000381">
    <property type="protein sequence ID" value="RRR72666.1"/>
    <property type="molecule type" value="Genomic_DNA"/>
</dbReference>
<dbReference type="PANTHER" id="PTHR48111:SF50">
    <property type="entry name" value="KDP OPERON TRANSCRIPTIONAL REGULATORY PROTEIN KDPE"/>
    <property type="match status" value="1"/>
</dbReference>
<dbReference type="Pfam" id="PF00072">
    <property type="entry name" value="Response_reg"/>
    <property type="match status" value="1"/>
</dbReference>
<gene>
    <name evidence="5" type="ORF">EI684_09845</name>
</gene>
<dbReference type="InterPro" id="IPR039420">
    <property type="entry name" value="WalR-like"/>
</dbReference>
<dbReference type="PROSITE" id="PS50110">
    <property type="entry name" value="RESPONSE_REGULATORY"/>
    <property type="match status" value="1"/>
</dbReference>
<dbReference type="GO" id="GO:0032993">
    <property type="term" value="C:protein-DNA complex"/>
    <property type="evidence" value="ECO:0007669"/>
    <property type="project" value="TreeGrafter"/>
</dbReference>
<keyword evidence="3" id="KW-0812">Transmembrane</keyword>
<comment type="caution">
    <text evidence="2">Lacks conserved residue(s) required for the propagation of feature annotation.</text>
</comment>
<dbReference type="Pfam" id="PF13413">
    <property type="entry name" value="HTH_25"/>
    <property type="match status" value="1"/>
</dbReference>
<reference evidence="5 6" key="1">
    <citation type="submission" date="2018-12" db="EMBL/GenBank/DDBJ databases">
        <title>Genome Sequence of Candidatus Viridilinea halotolerans isolated from saline sulfide-rich spring.</title>
        <authorList>
            <person name="Grouzdev D.S."/>
            <person name="Burganskaya E.I."/>
            <person name="Krutkina M.S."/>
            <person name="Sukhacheva M.V."/>
            <person name="Gorlenko V.M."/>
        </authorList>
    </citation>
    <scope>NUCLEOTIDE SEQUENCE [LARGE SCALE GENOMIC DNA]</scope>
    <source>
        <strain evidence="5">Chok-6</strain>
    </source>
</reference>
<keyword evidence="3" id="KW-0472">Membrane</keyword>
<proteinExistence type="predicted"/>
<organism evidence="5 6">
    <name type="scientific">Candidatus Viridilinea halotolerans</name>
    <dbReference type="NCBI Taxonomy" id="2491704"/>
    <lineage>
        <taxon>Bacteria</taxon>
        <taxon>Bacillati</taxon>
        <taxon>Chloroflexota</taxon>
        <taxon>Chloroflexia</taxon>
        <taxon>Chloroflexales</taxon>
        <taxon>Chloroflexineae</taxon>
        <taxon>Oscillochloridaceae</taxon>
        <taxon>Candidatus Viridilinea</taxon>
    </lineage>
</organism>
<feature type="domain" description="Response regulatory" evidence="4">
    <location>
        <begin position="3"/>
        <end position="114"/>
    </location>
</feature>
<dbReference type="GO" id="GO:0000156">
    <property type="term" value="F:phosphorelay response regulator activity"/>
    <property type="evidence" value="ECO:0007669"/>
    <property type="project" value="TreeGrafter"/>
</dbReference>
<dbReference type="PANTHER" id="PTHR48111">
    <property type="entry name" value="REGULATOR OF RPOS"/>
    <property type="match status" value="1"/>
</dbReference>
<comment type="caution">
    <text evidence="5">The sequence shown here is derived from an EMBL/GenBank/DDBJ whole genome shotgun (WGS) entry which is preliminary data.</text>
</comment>
<dbReference type="SMART" id="SM00448">
    <property type="entry name" value="REC"/>
    <property type="match status" value="1"/>
</dbReference>
<accession>A0A426U0S5</accession>
<evidence type="ECO:0000259" key="4">
    <source>
        <dbReference type="PROSITE" id="PS50110"/>
    </source>
</evidence>
<dbReference type="Gene3D" id="3.40.50.2300">
    <property type="match status" value="1"/>
</dbReference>
<feature type="transmembrane region" description="Helical" evidence="3">
    <location>
        <begin position="296"/>
        <end position="317"/>
    </location>
</feature>
<dbReference type="InterPro" id="IPR010982">
    <property type="entry name" value="Lambda_DNA-bd_dom_sf"/>
</dbReference>
<keyword evidence="1" id="KW-0238">DNA-binding</keyword>
<dbReference type="Gene3D" id="1.10.260.40">
    <property type="entry name" value="lambda repressor-like DNA-binding domains"/>
    <property type="match status" value="1"/>
</dbReference>
<evidence type="ECO:0000256" key="1">
    <source>
        <dbReference type="ARBA" id="ARBA00023125"/>
    </source>
</evidence>
<evidence type="ECO:0000313" key="6">
    <source>
        <dbReference type="Proteomes" id="UP000280307"/>
    </source>
</evidence>
<evidence type="ECO:0000256" key="2">
    <source>
        <dbReference type="PROSITE-ProRule" id="PRU00169"/>
    </source>
</evidence>
<dbReference type="CDD" id="cd00156">
    <property type="entry name" value="REC"/>
    <property type="match status" value="1"/>
</dbReference>
<dbReference type="AlphaFoldDB" id="A0A426U0S5"/>
<dbReference type="GO" id="GO:0006355">
    <property type="term" value="P:regulation of DNA-templated transcription"/>
    <property type="evidence" value="ECO:0007669"/>
    <property type="project" value="TreeGrafter"/>
</dbReference>
<dbReference type="InterPro" id="IPR001789">
    <property type="entry name" value="Sig_transdc_resp-reg_receiver"/>
</dbReference>
<evidence type="ECO:0000313" key="5">
    <source>
        <dbReference type="EMBL" id="RRR72666.1"/>
    </source>
</evidence>
<dbReference type="GO" id="GO:0000976">
    <property type="term" value="F:transcription cis-regulatory region binding"/>
    <property type="evidence" value="ECO:0007669"/>
    <property type="project" value="TreeGrafter"/>
</dbReference>
<name>A0A426U0S5_9CHLR</name>
<evidence type="ECO:0000256" key="3">
    <source>
        <dbReference type="SAM" id="Phobius"/>
    </source>
</evidence>
<sequence>MNSLLIIDDDVTLLARLGAQLEEAGYLVAKSSDLMHGEQLFAETRPDLVLLEVRIGHDGGWELLPRLAADVPVMVLSGAAHEEDVVRALEAGAIDHIAKPYRTSELLARLRARLGNPLPVALADPAMSAQAVGGATPPPMSMVSHEMLAEPSAKAIPNHERGDAKVFMAEAEELAMLRTRQLAHGKATITPLPDFGDQQGLGSQMRAERMRRHMTLVQVENELKIRMAYLQAMEDEKFTLLPRGPAALHMAKSYAEHLDLDASSMLEELRTQGYGEVLVPLTALGGRPLPRSLPRWLVLTLAISLALLIGLGAIMLFDPEFFVRLPEFLMQLWMQVQAYLFS</sequence>
<dbReference type="GO" id="GO:0005829">
    <property type="term" value="C:cytosol"/>
    <property type="evidence" value="ECO:0007669"/>
    <property type="project" value="TreeGrafter"/>
</dbReference>
<dbReference type="SUPFAM" id="SSF52172">
    <property type="entry name" value="CheY-like"/>
    <property type="match status" value="1"/>
</dbReference>
<keyword evidence="3" id="KW-1133">Transmembrane helix</keyword>
<protein>
    <submittedName>
        <fullName evidence="5">Response regulator</fullName>
    </submittedName>
</protein>